<name>A0A2T7ENX8_9POAL</name>
<feature type="region of interest" description="Disordered" evidence="1">
    <location>
        <begin position="1"/>
        <end position="28"/>
    </location>
</feature>
<evidence type="ECO:0000313" key="3">
    <source>
        <dbReference type="Proteomes" id="UP000244336"/>
    </source>
</evidence>
<accession>A0A2T7ENX8</accession>
<dbReference type="Proteomes" id="UP000244336">
    <property type="component" value="Chromosome 2"/>
</dbReference>
<protein>
    <submittedName>
        <fullName evidence="2">Uncharacterized protein</fullName>
    </submittedName>
</protein>
<evidence type="ECO:0000256" key="1">
    <source>
        <dbReference type="SAM" id="MobiDB-lite"/>
    </source>
</evidence>
<proteinExistence type="predicted"/>
<dbReference type="AlphaFoldDB" id="A0A2T7ENX8"/>
<reference evidence="2 3" key="1">
    <citation type="submission" date="2018-04" db="EMBL/GenBank/DDBJ databases">
        <title>WGS assembly of Panicum hallii var. hallii HAL2.</title>
        <authorList>
            <person name="Lovell J."/>
            <person name="Jenkins J."/>
            <person name="Lowry D."/>
            <person name="Mamidi S."/>
            <person name="Sreedasyam A."/>
            <person name="Weng X."/>
            <person name="Barry K."/>
            <person name="Bonette J."/>
            <person name="Campitelli B."/>
            <person name="Daum C."/>
            <person name="Gordon S."/>
            <person name="Gould B."/>
            <person name="Lipzen A."/>
            <person name="MacQueen A."/>
            <person name="Palacio-Mejia J."/>
            <person name="Plott C."/>
            <person name="Shakirov E."/>
            <person name="Shu S."/>
            <person name="Yoshinaga Y."/>
            <person name="Zane M."/>
            <person name="Rokhsar D."/>
            <person name="Grimwood J."/>
            <person name="Schmutz J."/>
            <person name="Juenger T."/>
        </authorList>
    </citation>
    <scope>NUCLEOTIDE SEQUENCE [LARGE SCALE GENOMIC DNA]</scope>
    <source>
        <strain evidence="3">cv. HAL2</strain>
    </source>
</reference>
<organism evidence="2 3">
    <name type="scientific">Panicum hallii var. hallii</name>
    <dbReference type="NCBI Taxonomy" id="1504633"/>
    <lineage>
        <taxon>Eukaryota</taxon>
        <taxon>Viridiplantae</taxon>
        <taxon>Streptophyta</taxon>
        <taxon>Embryophyta</taxon>
        <taxon>Tracheophyta</taxon>
        <taxon>Spermatophyta</taxon>
        <taxon>Magnoliopsida</taxon>
        <taxon>Liliopsida</taxon>
        <taxon>Poales</taxon>
        <taxon>Poaceae</taxon>
        <taxon>PACMAD clade</taxon>
        <taxon>Panicoideae</taxon>
        <taxon>Panicodae</taxon>
        <taxon>Paniceae</taxon>
        <taxon>Panicinae</taxon>
        <taxon>Panicum</taxon>
        <taxon>Panicum sect. Panicum</taxon>
    </lineage>
</organism>
<evidence type="ECO:0000313" key="2">
    <source>
        <dbReference type="EMBL" id="PUZ69528.1"/>
    </source>
</evidence>
<dbReference type="EMBL" id="CM009750">
    <property type="protein sequence ID" value="PUZ69528.1"/>
    <property type="molecule type" value="Genomic_DNA"/>
</dbReference>
<dbReference type="PROSITE" id="PS51257">
    <property type="entry name" value="PROKAR_LIPOPROTEIN"/>
    <property type="match status" value="1"/>
</dbReference>
<keyword evidence="3" id="KW-1185">Reference proteome</keyword>
<dbReference type="Gramene" id="PUZ69528">
    <property type="protein sequence ID" value="PUZ69528"/>
    <property type="gene ID" value="GQ55_2G116200"/>
</dbReference>
<gene>
    <name evidence="2" type="ORF">GQ55_2G116200</name>
</gene>
<sequence>MQGLEFRSTAPSFLPPPPSPRESLPPLAAAAACHRRCLPPPSAARSSPPPPAAPSLARALDLCKERQVDATTAVVESDCQGGHLPGRREDAGLATRPRQPGPRQEQEGVLGQREATTPAAPCWSSSRPKRRPSELR</sequence>
<feature type="region of interest" description="Disordered" evidence="1">
    <location>
        <begin position="73"/>
        <end position="136"/>
    </location>
</feature>